<organism evidence="1 2">
    <name type="scientific">Microbispora bryophytorum</name>
    <dbReference type="NCBI Taxonomy" id="1460882"/>
    <lineage>
        <taxon>Bacteria</taxon>
        <taxon>Bacillati</taxon>
        <taxon>Actinomycetota</taxon>
        <taxon>Actinomycetes</taxon>
        <taxon>Streptosporangiales</taxon>
        <taxon>Streptosporangiaceae</taxon>
        <taxon>Microbispora</taxon>
    </lineage>
</organism>
<name>A0A8H9GXK3_9ACTN</name>
<evidence type="ECO:0000313" key="1">
    <source>
        <dbReference type="EMBL" id="GGO00094.1"/>
    </source>
</evidence>
<reference evidence="1" key="2">
    <citation type="submission" date="2020-09" db="EMBL/GenBank/DDBJ databases">
        <authorList>
            <person name="Sun Q."/>
            <person name="Zhou Y."/>
        </authorList>
    </citation>
    <scope>NUCLEOTIDE SEQUENCE</scope>
    <source>
        <strain evidence="1">CGMCC 4.7138</strain>
    </source>
</reference>
<comment type="caution">
    <text evidence="1">The sequence shown here is derived from an EMBL/GenBank/DDBJ whole genome shotgun (WGS) entry which is preliminary data.</text>
</comment>
<dbReference type="Proteomes" id="UP000653480">
    <property type="component" value="Unassembled WGS sequence"/>
</dbReference>
<proteinExistence type="predicted"/>
<gene>
    <name evidence="1" type="ORF">GCM10011574_06380</name>
</gene>
<reference evidence="1" key="1">
    <citation type="journal article" date="2014" name="Int. J. Syst. Evol. Microbiol.">
        <title>Complete genome sequence of Corynebacterium casei LMG S-19264T (=DSM 44701T), isolated from a smear-ripened cheese.</title>
        <authorList>
            <consortium name="US DOE Joint Genome Institute (JGI-PGF)"/>
            <person name="Walter F."/>
            <person name="Albersmeier A."/>
            <person name="Kalinowski J."/>
            <person name="Ruckert C."/>
        </authorList>
    </citation>
    <scope>NUCLEOTIDE SEQUENCE</scope>
    <source>
        <strain evidence="1">CGMCC 4.7138</strain>
    </source>
</reference>
<sequence length="124" mass="13944">MTDDLAEALPSDKLNALRLGRLLVAEVETSRPGCRAWVEIRPILTEADAAARREGWTRSDAGRAFRLVHREFVAEYLDSWDYDMGSSEIKQALAQDEAGLVVRLQAWGVSPEHLAYPWNTDYPA</sequence>
<accession>A0A8H9GXK3</accession>
<protein>
    <submittedName>
        <fullName evidence="1">Uncharacterized protein</fullName>
    </submittedName>
</protein>
<dbReference type="AlphaFoldDB" id="A0A8H9GXK3"/>
<dbReference type="RefSeq" id="WP_208762043.1">
    <property type="nucleotide sequence ID" value="NZ_BMMN01000001.1"/>
</dbReference>
<keyword evidence="2" id="KW-1185">Reference proteome</keyword>
<evidence type="ECO:0000313" key="2">
    <source>
        <dbReference type="Proteomes" id="UP000653480"/>
    </source>
</evidence>
<dbReference type="EMBL" id="BMMN01000001">
    <property type="protein sequence ID" value="GGO00094.1"/>
    <property type="molecule type" value="Genomic_DNA"/>
</dbReference>